<gene>
    <name evidence="2" type="ORF">SAMN04489860_0074</name>
</gene>
<feature type="chain" id="PRO_5039186100" evidence="1">
    <location>
        <begin position="20"/>
        <end position="316"/>
    </location>
</feature>
<dbReference type="EMBL" id="LT629776">
    <property type="protein sequence ID" value="SDR79479.1"/>
    <property type="molecule type" value="Genomic_DNA"/>
</dbReference>
<name>A0A1H1M0A3_9CELL</name>
<protein>
    <submittedName>
        <fullName evidence="2">Uncharacterized protein</fullName>
    </submittedName>
</protein>
<accession>A0A1H1M0A3</accession>
<dbReference type="eggNOG" id="COG1403">
    <property type="taxonomic scope" value="Bacteria"/>
</dbReference>
<dbReference type="AlphaFoldDB" id="A0A1H1M0A3"/>
<proteinExistence type="predicted"/>
<keyword evidence="1" id="KW-0732">Signal</keyword>
<dbReference type="STRING" id="545619.SAMN04489860_0074"/>
<dbReference type="Proteomes" id="UP000185663">
    <property type="component" value="Chromosome I"/>
</dbReference>
<keyword evidence="3" id="KW-1185">Reference proteome</keyword>
<reference evidence="2 3" key="1">
    <citation type="submission" date="2016-10" db="EMBL/GenBank/DDBJ databases">
        <authorList>
            <person name="de Groot N.N."/>
        </authorList>
    </citation>
    <scope>NUCLEOTIDE SEQUENCE [LARGE SCALE GENOMIC DNA]</scope>
    <source>
        <strain evidence="2 3">DSM 22126</strain>
    </source>
</reference>
<evidence type="ECO:0000313" key="2">
    <source>
        <dbReference type="EMBL" id="SDR79479.1"/>
    </source>
</evidence>
<sequence length="316" mass="33096">MTRKGIVAWTATLSAPLPAASVAAPGSDHTADQIAQVIDEAAPGNDTVVAPTSSFGEAVSFTTVGDEAANEVLVSLDPSDPVVFGQEGARGIEVSLPDEVTVDTGTVADDGSIVYEDNGADAHAAVQALDDGGVRLQTVLEGPDAPQTYTYDFASDVFPIVLEDGSVELVAGVAEGARMSVGQFDAPWAKDANGSDVETWYTAEGNSLVQHVVHDEGSAYPITADPKGTRTWWNTTLYFNRKETKLFAAGTAFTGTVTAWFPTIPTQVVGRLLQVYAGTFGVYFASGKCGKLVTYAHVANFVPQPYSGKEAGGYCR</sequence>
<feature type="signal peptide" evidence="1">
    <location>
        <begin position="1"/>
        <end position="19"/>
    </location>
</feature>
<evidence type="ECO:0000313" key="3">
    <source>
        <dbReference type="Proteomes" id="UP000185663"/>
    </source>
</evidence>
<evidence type="ECO:0000256" key="1">
    <source>
        <dbReference type="SAM" id="SignalP"/>
    </source>
</evidence>
<organism evidence="2 3">
    <name type="scientific">Paraoerskovia marina</name>
    <dbReference type="NCBI Taxonomy" id="545619"/>
    <lineage>
        <taxon>Bacteria</taxon>
        <taxon>Bacillati</taxon>
        <taxon>Actinomycetota</taxon>
        <taxon>Actinomycetes</taxon>
        <taxon>Micrococcales</taxon>
        <taxon>Cellulomonadaceae</taxon>
        <taxon>Paraoerskovia</taxon>
    </lineage>
</organism>